<gene>
    <name evidence="1" type="ORF">JI435_421630</name>
</gene>
<protein>
    <submittedName>
        <fullName evidence="1">Uncharacterized protein</fullName>
    </submittedName>
</protein>
<accession>A0A7U2FGC2</accession>
<dbReference type="EMBL" id="CP069039">
    <property type="protein sequence ID" value="QRD04755.1"/>
    <property type="molecule type" value="Genomic_DNA"/>
</dbReference>
<dbReference type="AlphaFoldDB" id="A0A7U2FGC2"/>
<evidence type="ECO:0000313" key="2">
    <source>
        <dbReference type="Proteomes" id="UP000663193"/>
    </source>
</evidence>
<dbReference type="VEuPathDB" id="FungiDB:JI435_421630"/>
<proteinExistence type="predicted"/>
<keyword evidence="2" id="KW-1185">Reference proteome</keyword>
<reference evidence="2" key="1">
    <citation type="journal article" date="2021" name="BMC Genomics">
        <title>Chromosome-level genome assembly and manually-curated proteome of model necrotroph Parastagonospora nodorum Sn15 reveals a genome-wide trove of candidate effector homologs, and redundancy of virulence-related functions within an accessory chromosome.</title>
        <authorList>
            <person name="Bertazzoni S."/>
            <person name="Jones D.A.B."/>
            <person name="Phan H.T."/>
            <person name="Tan K.-C."/>
            <person name="Hane J.K."/>
        </authorList>
    </citation>
    <scope>NUCLEOTIDE SEQUENCE [LARGE SCALE GENOMIC DNA]</scope>
    <source>
        <strain evidence="2">SN15 / ATCC MYA-4574 / FGSC 10173)</strain>
    </source>
</reference>
<dbReference type="Proteomes" id="UP000663193">
    <property type="component" value="Chromosome 17"/>
</dbReference>
<evidence type="ECO:0000313" key="1">
    <source>
        <dbReference type="EMBL" id="QRD04755.1"/>
    </source>
</evidence>
<name>A0A7U2FGC2_PHANO</name>
<sequence>MASNDEHFAIHLTACILGSHQFHLRFNEFICSSDPVQIPLMGPCSHHSLRHLCPTLYTFASANLCRLTA</sequence>
<organism evidence="1 2">
    <name type="scientific">Phaeosphaeria nodorum (strain SN15 / ATCC MYA-4574 / FGSC 10173)</name>
    <name type="common">Glume blotch fungus</name>
    <name type="synonym">Parastagonospora nodorum</name>
    <dbReference type="NCBI Taxonomy" id="321614"/>
    <lineage>
        <taxon>Eukaryota</taxon>
        <taxon>Fungi</taxon>
        <taxon>Dikarya</taxon>
        <taxon>Ascomycota</taxon>
        <taxon>Pezizomycotina</taxon>
        <taxon>Dothideomycetes</taxon>
        <taxon>Pleosporomycetidae</taxon>
        <taxon>Pleosporales</taxon>
        <taxon>Pleosporineae</taxon>
        <taxon>Phaeosphaeriaceae</taxon>
        <taxon>Parastagonospora</taxon>
    </lineage>
</organism>